<reference evidence="4" key="1">
    <citation type="journal article" date="2014" name="Front. Microbiol.">
        <title>High frequency of phylogenetically diverse reductive dehalogenase-homologous genes in deep subseafloor sedimentary metagenomes.</title>
        <authorList>
            <person name="Kawai M."/>
            <person name="Futagami T."/>
            <person name="Toyoda A."/>
            <person name="Takaki Y."/>
            <person name="Nishi S."/>
            <person name="Hori S."/>
            <person name="Arai W."/>
            <person name="Tsubouchi T."/>
            <person name="Morono Y."/>
            <person name="Uchiyama I."/>
            <person name="Ito T."/>
            <person name="Fujiyama A."/>
            <person name="Inagaki F."/>
            <person name="Takami H."/>
        </authorList>
    </citation>
    <scope>NUCLEOTIDE SEQUENCE</scope>
    <source>
        <strain evidence="4">Expedition CK06-06</strain>
    </source>
</reference>
<sequence length="194" mass="22399">MDLKEEKKVIRLRMKKMRNELDLSLYRKWSSAIMEKCVTLEEWRLAQKVHIYVSAVNNEVDTLGLIFNILDAGKIAAVPKCEHKIHKLFNLWIRSLDELLPCKFGIMEPAYNPEREISNEDLNLIVAPLLAFDRDGGRLGFGMGFYDSLLGECACPKIGLGYSFQEVDLIPREPHDQKLDIIITEKEIIRVDHE</sequence>
<evidence type="ECO:0000256" key="2">
    <source>
        <dbReference type="ARBA" id="ARBA00022741"/>
    </source>
</evidence>
<dbReference type="InterPro" id="IPR024185">
    <property type="entry name" value="FTHF_cligase-like_sf"/>
</dbReference>
<dbReference type="GO" id="GO:0030272">
    <property type="term" value="F:5-formyltetrahydrofolate cyclo-ligase activity"/>
    <property type="evidence" value="ECO:0007669"/>
    <property type="project" value="TreeGrafter"/>
</dbReference>
<dbReference type="GO" id="GO:0009396">
    <property type="term" value="P:folic acid-containing compound biosynthetic process"/>
    <property type="evidence" value="ECO:0007669"/>
    <property type="project" value="TreeGrafter"/>
</dbReference>
<dbReference type="NCBIfam" id="TIGR02727">
    <property type="entry name" value="MTHFS_bact"/>
    <property type="match status" value="1"/>
</dbReference>
<dbReference type="GO" id="GO:0005524">
    <property type="term" value="F:ATP binding"/>
    <property type="evidence" value="ECO:0007669"/>
    <property type="project" value="UniProtKB-KW"/>
</dbReference>
<evidence type="ECO:0000256" key="3">
    <source>
        <dbReference type="ARBA" id="ARBA00022840"/>
    </source>
</evidence>
<dbReference type="InterPro" id="IPR037171">
    <property type="entry name" value="NagB/RpiA_transferase-like"/>
</dbReference>
<accession>X1HA30</accession>
<dbReference type="InterPro" id="IPR002698">
    <property type="entry name" value="FTHF_cligase"/>
</dbReference>
<protein>
    <recommendedName>
        <fullName evidence="5">5-formyltetrahydrofolate cyclo-ligase</fullName>
    </recommendedName>
</protein>
<dbReference type="EMBL" id="BARU01008509">
    <property type="protein sequence ID" value="GAH42178.1"/>
    <property type="molecule type" value="Genomic_DNA"/>
</dbReference>
<evidence type="ECO:0008006" key="5">
    <source>
        <dbReference type="Google" id="ProtNLM"/>
    </source>
</evidence>
<keyword evidence="2" id="KW-0547">Nucleotide-binding</keyword>
<evidence type="ECO:0000256" key="1">
    <source>
        <dbReference type="ARBA" id="ARBA00010638"/>
    </source>
</evidence>
<evidence type="ECO:0000313" key="4">
    <source>
        <dbReference type="EMBL" id="GAH42178.1"/>
    </source>
</evidence>
<comment type="similarity">
    <text evidence="1">Belongs to the 5-formyltetrahydrofolate cyclo-ligase family.</text>
</comment>
<dbReference type="PANTHER" id="PTHR23407">
    <property type="entry name" value="ATPASE INHIBITOR/5-FORMYLTETRAHYDROFOLATE CYCLO-LIGASE"/>
    <property type="match status" value="1"/>
</dbReference>
<name>X1HA30_9ZZZZ</name>
<dbReference type="Pfam" id="PF01812">
    <property type="entry name" value="5-FTHF_cyc-lig"/>
    <property type="match status" value="1"/>
</dbReference>
<gene>
    <name evidence="4" type="ORF">S03H2_16628</name>
</gene>
<keyword evidence="3" id="KW-0067">ATP-binding</keyword>
<comment type="caution">
    <text evidence="4">The sequence shown here is derived from an EMBL/GenBank/DDBJ whole genome shotgun (WGS) entry which is preliminary data.</text>
</comment>
<dbReference type="PANTHER" id="PTHR23407:SF1">
    <property type="entry name" value="5-FORMYLTETRAHYDROFOLATE CYCLO-LIGASE"/>
    <property type="match status" value="1"/>
</dbReference>
<organism evidence="4">
    <name type="scientific">marine sediment metagenome</name>
    <dbReference type="NCBI Taxonomy" id="412755"/>
    <lineage>
        <taxon>unclassified sequences</taxon>
        <taxon>metagenomes</taxon>
        <taxon>ecological metagenomes</taxon>
    </lineage>
</organism>
<dbReference type="PIRSF" id="PIRSF006806">
    <property type="entry name" value="FTHF_cligase"/>
    <property type="match status" value="1"/>
</dbReference>
<dbReference type="AlphaFoldDB" id="X1HA30"/>
<proteinExistence type="inferred from homology"/>
<dbReference type="SUPFAM" id="SSF100950">
    <property type="entry name" value="NagB/RpiA/CoA transferase-like"/>
    <property type="match status" value="1"/>
</dbReference>
<dbReference type="Gene3D" id="3.40.50.10420">
    <property type="entry name" value="NagB/RpiA/CoA transferase-like"/>
    <property type="match status" value="1"/>
</dbReference>
<dbReference type="GO" id="GO:0035999">
    <property type="term" value="P:tetrahydrofolate interconversion"/>
    <property type="evidence" value="ECO:0007669"/>
    <property type="project" value="TreeGrafter"/>
</dbReference>